<reference evidence="1" key="1">
    <citation type="submission" date="2023-07" db="EMBL/GenBank/DDBJ databases">
        <title>draft genome sequence of fig (Ficus carica).</title>
        <authorList>
            <person name="Takahashi T."/>
            <person name="Nishimura K."/>
        </authorList>
    </citation>
    <scope>NUCLEOTIDE SEQUENCE</scope>
</reference>
<dbReference type="EMBL" id="BTGU01000045">
    <property type="protein sequence ID" value="GMN53264.1"/>
    <property type="molecule type" value="Genomic_DNA"/>
</dbReference>
<accession>A0AA88ACH8</accession>
<comment type="caution">
    <text evidence="1">The sequence shown here is derived from an EMBL/GenBank/DDBJ whole genome shotgun (WGS) entry which is preliminary data.</text>
</comment>
<dbReference type="AlphaFoldDB" id="A0AA88ACH8"/>
<evidence type="ECO:0000313" key="2">
    <source>
        <dbReference type="Proteomes" id="UP001187192"/>
    </source>
</evidence>
<dbReference type="Proteomes" id="UP001187192">
    <property type="component" value="Unassembled WGS sequence"/>
</dbReference>
<gene>
    <name evidence="1" type="ORF">TIFTF001_022407</name>
</gene>
<name>A0AA88ACH8_FICCA</name>
<proteinExistence type="predicted"/>
<organism evidence="1 2">
    <name type="scientific">Ficus carica</name>
    <name type="common">Common fig</name>
    <dbReference type="NCBI Taxonomy" id="3494"/>
    <lineage>
        <taxon>Eukaryota</taxon>
        <taxon>Viridiplantae</taxon>
        <taxon>Streptophyta</taxon>
        <taxon>Embryophyta</taxon>
        <taxon>Tracheophyta</taxon>
        <taxon>Spermatophyta</taxon>
        <taxon>Magnoliopsida</taxon>
        <taxon>eudicotyledons</taxon>
        <taxon>Gunneridae</taxon>
        <taxon>Pentapetalae</taxon>
        <taxon>rosids</taxon>
        <taxon>fabids</taxon>
        <taxon>Rosales</taxon>
        <taxon>Moraceae</taxon>
        <taxon>Ficeae</taxon>
        <taxon>Ficus</taxon>
    </lineage>
</organism>
<evidence type="ECO:0000313" key="1">
    <source>
        <dbReference type="EMBL" id="GMN53264.1"/>
    </source>
</evidence>
<keyword evidence="2" id="KW-1185">Reference proteome</keyword>
<protein>
    <submittedName>
        <fullName evidence="1">Uncharacterized protein</fullName>
    </submittedName>
</protein>
<sequence>MRQFPKLEQKAKLDDRTITEVMKKLFKNYKKWCEYLGRKSSLWLPSIQQEMAFELYGMLTVFSQRQNGPPQLPPPPPPPSAAIF</sequence>